<name>A0A8X6QVB2_NEPPI</name>
<dbReference type="EMBL" id="BMAW01132837">
    <property type="protein sequence ID" value="GFU45257.1"/>
    <property type="molecule type" value="Genomic_DNA"/>
</dbReference>
<organism evidence="1 2">
    <name type="scientific">Nephila pilipes</name>
    <name type="common">Giant wood spider</name>
    <name type="synonym">Nephila maculata</name>
    <dbReference type="NCBI Taxonomy" id="299642"/>
    <lineage>
        <taxon>Eukaryota</taxon>
        <taxon>Metazoa</taxon>
        <taxon>Ecdysozoa</taxon>
        <taxon>Arthropoda</taxon>
        <taxon>Chelicerata</taxon>
        <taxon>Arachnida</taxon>
        <taxon>Araneae</taxon>
        <taxon>Araneomorphae</taxon>
        <taxon>Entelegynae</taxon>
        <taxon>Araneoidea</taxon>
        <taxon>Nephilidae</taxon>
        <taxon>Nephila</taxon>
    </lineage>
</organism>
<comment type="caution">
    <text evidence="1">The sequence shown here is derived from an EMBL/GenBank/DDBJ whole genome shotgun (WGS) entry which is preliminary data.</text>
</comment>
<accession>A0A8X6QVB2</accession>
<evidence type="ECO:0000313" key="1">
    <source>
        <dbReference type="EMBL" id="GFU45257.1"/>
    </source>
</evidence>
<protein>
    <submittedName>
        <fullName evidence="1">Uncharacterized protein</fullName>
    </submittedName>
</protein>
<sequence>MIHKSKARTVINTPKGRSNIEKTSYVASAFQSASAFQIITEEVLDPDLSSKARTFEEILWFEQLLVLEDQGNQKYWLRQCAWSFCSNQVKW</sequence>
<dbReference type="Proteomes" id="UP000887013">
    <property type="component" value="Unassembled WGS sequence"/>
</dbReference>
<reference evidence="1" key="1">
    <citation type="submission" date="2020-08" db="EMBL/GenBank/DDBJ databases">
        <title>Multicomponent nature underlies the extraordinary mechanical properties of spider dragline silk.</title>
        <authorList>
            <person name="Kono N."/>
            <person name="Nakamura H."/>
            <person name="Mori M."/>
            <person name="Yoshida Y."/>
            <person name="Ohtoshi R."/>
            <person name="Malay A.D."/>
            <person name="Moran D.A.P."/>
            <person name="Tomita M."/>
            <person name="Numata K."/>
            <person name="Arakawa K."/>
        </authorList>
    </citation>
    <scope>NUCLEOTIDE SEQUENCE</scope>
</reference>
<evidence type="ECO:0000313" key="2">
    <source>
        <dbReference type="Proteomes" id="UP000887013"/>
    </source>
</evidence>
<gene>
    <name evidence="1" type="ORF">NPIL_473121</name>
</gene>
<keyword evidence="2" id="KW-1185">Reference proteome</keyword>
<proteinExistence type="predicted"/>
<dbReference type="AlphaFoldDB" id="A0A8X6QVB2"/>